<dbReference type="InterPro" id="IPR002347">
    <property type="entry name" value="SDR_fam"/>
</dbReference>
<dbReference type="PANTHER" id="PTHR43431:SF1">
    <property type="entry name" value="OS08G0476300 PROTEIN"/>
    <property type="match status" value="1"/>
</dbReference>
<evidence type="ECO:0000256" key="2">
    <source>
        <dbReference type="SAM" id="Phobius"/>
    </source>
</evidence>
<dbReference type="AlphaFoldDB" id="A0AAD5TCH9"/>
<feature type="transmembrane region" description="Helical" evidence="2">
    <location>
        <begin position="38"/>
        <end position="58"/>
    </location>
</feature>
<evidence type="ECO:0000256" key="1">
    <source>
        <dbReference type="SAM" id="MobiDB-lite"/>
    </source>
</evidence>
<gene>
    <name evidence="3" type="ORF">HK100_002183</name>
</gene>
<reference evidence="3" key="1">
    <citation type="submission" date="2020-05" db="EMBL/GenBank/DDBJ databases">
        <title>Phylogenomic resolution of chytrid fungi.</title>
        <authorList>
            <person name="Stajich J.E."/>
            <person name="Amses K."/>
            <person name="Simmons R."/>
            <person name="Seto K."/>
            <person name="Myers J."/>
            <person name="Bonds A."/>
            <person name="Quandt C.A."/>
            <person name="Barry K."/>
            <person name="Liu P."/>
            <person name="Grigoriev I."/>
            <person name="Longcore J.E."/>
            <person name="James T.Y."/>
        </authorList>
    </citation>
    <scope>NUCLEOTIDE SEQUENCE</scope>
    <source>
        <strain evidence="3">JEL0513</strain>
    </source>
</reference>
<keyword evidence="2" id="KW-1133">Transmembrane helix</keyword>
<dbReference type="Proteomes" id="UP001211907">
    <property type="component" value="Unassembled WGS sequence"/>
</dbReference>
<dbReference type="PANTHER" id="PTHR43431">
    <property type="entry name" value="OXIDOREDUCTASE, SHORT CHAIN DEHYDROGENASE/REDUCTASE FAMILY (AFU_ORTHOLOGUE AFUA_5G14000)"/>
    <property type="match status" value="1"/>
</dbReference>
<accession>A0AAD5TCH9</accession>
<dbReference type="EMBL" id="JADGJH010000015">
    <property type="protein sequence ID" value="KAJ3142514.1"/>
    <property type="molecule type" value="Genomic_DNA"/>
</dbReference>
<keyword evidence="2" id="KW-0472">Membrane</keyword>
<comment type="caution">
    <text evidence="3">The sequence shown here is derived from an EMBL/GenBank/DDBJ whole genome shotgun (WGS) entry which is preliminary data.</text>
</comment>
<feature type="region of interest" description="Disordered" evidence="1">
    <location>
        <begin position="65"/>
        <end position="85"/>
    </location>
</feature>
<dbReference type="Gene3D" id="3.40.50.720">
    <property type="entry name" value="NAD(P)-binding Rossmann-like Domain"/>
    <property type="match status" value="1"/>
</dbReference>
<dbReference type="Pfam" id="PF00106">
    <property type="entry name" value="adh_short"/>
    <property type="match status" value="1"/>
</dbReference>
<dbReference type="PRINTS" id="PR00081">
    <property type="entry name" value="GDHRDH"/>
</dbReference>
<name>A0AAD5TCH9_9FUNG</name>
<organism evidence="3 4">
    <name type="scientific">Physocladia obscura</name>
    <dbReference type="NCBI Taxonomy" id="109957"/>
    <lineage>
        <taxon>Eukaryota</taxon>
        <taxon>Fungi</taxon>
        <taxon>Fungi incertae sedis</taxon>
        <taxon>Chytridiomycota</taxon>
        <taxon>Chytridiomycota incertae sedis</taxon>
        <taxon>Chytridiomycetes</taxon>
        <taxon>Chytridiales</taxon>
        <taxon>Chytriomycetaceae</taxon>
        <taxon>Physocladia</taxon>
    </lineage>
</organism>
<dbReference type="InterPro" id="IPR036291">
    <property type="entry name" value="NAD(P)-bd_dom_sf"/>
</dbReference>
<evidence type="ECO:0008006" key="5">
    <source>
        <dbReference type="Google" id="ProtNLM"/>
    </source>
</evidence>
<keyword evidence="2" id="KW-0812">Transmembrane</keyword>
<sequence>MKRLSIGGVGLGLGMFAATAEFIKVFRAQVFGIQQPLWVQASVYVATLPVCVICVWAVHRISRGRKSKGNPAGKQEGKKNGKPATINVFARRKHREKEAGEVGVSAAATFGVCSSVALVWTADAAYGGWRSGITKATAWLLIVDSKSNKKLSETKMVSKTAIIAGTGPGIGAALARAFSKEGFHVALLARSSDFSTTLASELGNATYIACDMSDESSIAIAAQKIKSTLPPPEVLCFNAGGSQSFRPGSLLDLNTGNLTKSITTRATGPLQLVQYFLPGMVERNKGSVLFTGATASFRGSANFAFLAVPAFATKALAESMAREFMPKGIHVAHIILDGIVEGEEGRSWKKDAGPDDLLQPNDVAAQYVMLHNQPRSTWTFELQIRPAVEKW</sequence>
<evidence type="ECO:0000313" key="3">
    <source>
        <dbReference type="EMBL" id="KAJ3142514.1"/>
    </source>
</evidence>
<keyword evidence="4" id="KW-1185">Reference proteome</keyword>
<proteinExistence type="predicted"/>
<protein>
    <recommendedName>
        <fullName evidence="5">NAD(P)-binding protein</fullName>
    </recommendedName>
</protein>
<evidence type="ECO:0000313" key="4">
    <source>
        <dbReference type="Proteomes" id="UP001211907"/>
    </source>
</evidence>
<dbReference type="SUPFAM" id="SSF51735">
    <property type="entry name" value="NAD(P)-binding Rossmann-fold domains"/>
    <property type="match status" value="1"/>
</dbReference>